<dbReference type="EC" id="4.1.2.25" evidence="10"/>
<dbReference type="SMART" id="SM00905">
    <property type="entry name" value="FolB"/>
    <property type="match status" value="1"/>
</dbReference>
<evidence type="ECO:0000256" key="10">
    <source>
        <dbReference type="RuleBase" id="RU362079"/>
    </source>
</evidence>
<dbReference type="GO" id="GO:0046656">
    <property type="term" value="P:folic acid biosynthetic process"/>
    <property type="evidence" value="ECO:0007669"/>
    <property type="project" value="UniProtKB-UniRule"/>
</dbReference>
<dbReference type="CDD" id="cd00534">
    <property type="entry name" value="DHNA_DHNTPE"/>
    <property type="match status" value="1"/>
</dbReference>
<dbReference type="GO" id="GO:0004150">
    <property type="term" value="F:dihydroneopterin aldolase activity"/>
    <property type="evidence" value="ECO:0007669"/>
    <property type="project" value="UniProtKB-UniRule"/>
</dbReference>
<evidence type="ECO:0000313" key="12">
    <source>
        <dbReference type="EMBL" id="SSW94886.1"/>
    </source>
</evidence>
<proteinExistence type="inferred from homology"/>
<dbReference type="InterPro" id="IPR043133">
    <property type="entry name" value="GTP-CH-I_C/QueF"/>
</dbReference>
<evidence type="ECO:0000259" key="11">
    <source>
        <dbReference type="SMART" id="SM00905"/>
    </source>
</evidence>
<dbReference type="NCBIfam" id="TIGR00526">
    <property type="entry name" value="folB_dom"/>
    <property type="match status" value="1"/>
</dbReference>
<dbReference type="InterPro" id="IPR006156">
    <property type="entry name" value="Dihydroneopterin_aldolase"/>
</dbReference>
<dbReference type="FunFam" id="3.30.1130.10:FF:000002">
    <property type="entry name" value="7,8-dihydroneopterin aldolase"/>
    <property type="match status" value="1"/>
</dbReference>
<dbReference type="SUPFAM" id="SSF55620">
    <property type="entry name" value="Tetrahydrobiopterin biosynthesis enzymes-like"/>
    <property type="match status" value="1"/>
</dbReference>
<keyword evidence="6 10" id="KW-0289">Folate biosynthesis</keyword>
<dbReference type="Gene3D" id="3.30.1130.10">
    <property type="match status" value="1"/>
</dbReference>
<accession>A0A3B0MKH0</accession>
<dbReference type="NCBIfam" id="TIGR00525">
    <property type="entry name" value="folB"/>
    <property type="match status" value="1"/>
</dbReference>
<evidence type="ECO:0000256" key="4">
    <source>
        <dbReference type="ARBA" id="ARBA00005708"/>
    </source>
</evidence>
<dbReference type="InterPro" id="IPR006157">
    <property type="entry name" value="FolB_dom"/>
</dbReference>
<dbReference type="AlphaFoldDB" id="A0A3B0MKH0"/>
<evidence type="ECO:0000256" key="5">
    <source>
        <dbReference type="ARBA" id="ARBA00011823"/>
    </source>
</evidence>
<evidence type="ECO:0000256" key="9">
    <source>
        <dbReference type="ARBA" id="ARBA00059496"/>
    </source>
</evidence>
<dbReference type="NCBIfam" id="NF008614">
    <property type="entry name" value="PRK11593.1"/>
    <property type="match status" value="1"/>
</dbReference>
<dbReference type="UniPathway" id="UPA00077">
    <property type="reaction ID" value="UER00154"/>
</dbReference>
<comment type="similarity">
    <text evidence="4 10">Belongs to the DHNA family.</text>
</comment>
<protein>
    <recommendedName>
        <fullName evidence="10">7,8-dihydroneopterin aldolase</fullName>
        <ecNumber evidence="10">4.1.2.25</ecNumber>
    </recommendedName>
</protein>
<evidence type="ECO:0000256" key="7">
    <source>
        <dbReference type="ARBA" id="ARBA00023235"/>
    </source>
</evidence>
<evidence type="ECO:0000256" key="2">
    <source>
        <dbReference type="ARBA" id="ARBA00001353"/>
    </source>
</evidence>
<gene>
    <name evidence="12" type="primary">folB</name>
    <name evidence="12" type="ORF">ARTV_0539</name>
</gene>
<dbReference type="GO" id="GO:0016853">
    <property type="term" value="F:isomerase activity"/>
    <property type="evidence" value="ECO:0007669"/>
    <property type="project" value="UniProtKB-KW"/>
</dbReference>
<comment type="pathway">
    <text evidence="3 10">Cofactor biosynthesis; tetrahydrofolate biosynthesis; 2-amino-4-hydroxy-6-hydroxymethyl-7,8-dihydropteridine diphosphate from 7,8-dihydroneopterin triphosphate: step 3/4.</text>
</comment>
<comment type="function">
    <text evidence="9">Catalyzes the conversion of 7,8-dihydroneopterin to 6-hydroxymethyl-7,8-dihydropterin. Can use L-threo-dihydroneopterin and D-erythro-dihydroneopterin as substrates for the formation of 6-hydroxymethyldihydropterin, but it can also catalyze the epimerization of carbon 2' of dihydroneopterin to dihydromonapterin at appreciable velocity.</text>
</comment>
<organism evidence="12">
    <name type="scientific">Arsenophonus endosymbiont of Trialeurodes vaporariorum</name>
    <dbReference type="NCBI Taxonomy" id="235567"/>
    <lineage>
        <taxon>Bacteria</taxon>
        <taxon>Pseudomonadati</taxon>
        <taxon>Pseudomonadota</taxon>
        <taxon>Gammaproteobacteria</taxon>
        <taxon>Enterobacterales</taxon>
        <taxon>Morganellaceae</taxon>
        <taxon>Arsenophonus</taxon>
    </lineage>
</organism>
<dbReference type="GO" id="GO:0005737">
    <property type="term" value="C:cytoplasm"/>
    <property type="evidence" value="ECO:0007669"/>
    <property type="project" value="TreeGrafter"/>
</dbReference>
<comment type="catalytic activity">
    <reaction evidence="1">
        <text>7,8-dihydroneopterin = 7,8-dihydromonapterin</text>
        <dbReference type="Rhea" id="RHEA:45328"/>
        <dbReference type="ChEBI" id="CHEBI:17001"/>
        <dbReference type="ChEBI" id="CHEBI:71175"/>
        <dbReference type="EC" id="5.1.99.8"/>
    </reaction>
</comment>
<dbReference type="PANTHER" id="PTHR42844">
    <property type="entry name" value="DIHYDRONEOPTERIN ALDOLASE 1-RELATED"/>
    <property type="match status" value="1"/>
</dbReference>
<feature type="domain" description="Dihydroneopterin aldolase/epimerase" evidence="11">
    <location>
        <begin position="4"/>
        <end position="114"/>
    </location>
</feature>
<evidence type="ECO:0000256" key="3">
    <source>
        <dbReference type="ARBA" id="ARBA00005013"/>
    </source>
</evidence>
<name>A0A3B0MKH0_9GAMM</name>
<comment type="catalytic activity">
    <reaction evidence="2 10">
        <text>7,8-dihydroneopterin = 6-hydroxymethyl-7,8-dihydropterin + glycolaldehyde</text>
        <dbReference type="Rhea" id="RHEA:10540"/>
        <dbReference type="ChEBI" id="CHEBI:17001"/>
        <dbReference type="ChEBI" id="CHEBI:17071"/>
        <dbReference type="ChEBI" id="CHEBI:44841"/>
        <dbReference type="EC" id="4.1.2.25"/>
    </reaction>
</comment>
<dbReference type="EMBL" id="UFQR01000002">
    <property type="protein sequence ID" value="SSW94886.1"/>
    <property type="molecule type" value="Genomic_DNA"/>
</dbReference>
<keyword evidence="8 10" id="KW-0456">Lyase</keyword>
<evidence type="ECO:0000256" key="1">
    <source>
        <dbReference type="ARBA" id="ARBA00000693"/>
    </source>
</evidence>
<dbReference type="GO" id="GO:0046654">
    <property type="term" value="P:tetrahydrofolate biosynthetic process"/>
    <property type="evidence" value="ECO:0007669"/>
    <property type="project" value="UniProtKB-UniRule"/>
</dbReference>
<comment type="subunit">
    <text evidence="5">Homooctamer.</text>
</comment>
<dbReference type="Pfam" id="PF02152">
    <property type="entry name" value="FolB"/>
    <property type="match status" value="1"/>
</dbReference>
<keyword evidence="7" id="KW-0413">Isomerase</keyword>
<sequence>MDIIFIEQLSVFTTIGAYDWEQTIQQKLLLDIEMGWDNQQAAKSDQVENCLDYAQVSQVVINHIETQEFALIERVAQEIADIILNQFNSCWVRVKVCKPGAVAQAKQVGVIIERTKFCLG</sequence>
<evidence type="ECO:0000256" key="8">
    <source>
        <dbReference type="ARBA" id="ARBA00023239"/>
    </source>
</evidence>
<dbReference type="PANTHER" id="PTHR42844:SF1">
    <property type="entry name" value="DIHYDRONEOPTERIN ALDOLASE 1-RELATED"/>
    <property type="match status" value="1"/>
</dbReference>
<evidence type="ECO:0000256" key="6">
    <source>
        <dbReference type="ARBA" id="ARBA00022909"/>
    </source>
</evidence>
<reference evidence="12" key="1">
    <citation type="submission" date="2018-04" db="EMBL/GenBank/DDBJ databases">
        <authorList>
            <person name="Go L.Y."/>
            <person name="Mitchell J.A."/>
        </authorList>
    </citation>
    <scope>NUCLEOTIDE SEQUENCE</scope>
    <source>
        <strain evidence="12">ARTV</strain>
    </source>
</reference>